<organism evidence="2 3">
    <name type="scientific">Micropruina glycogenica</name>
    <dbReference type="NCBI Taxonomy" id="75385"/>
    <lineage>
        <taxon>Bacteria</taxon>
        <taxon>Bacillati</taxon>
        <taxon>Actinomycetota</taxon>
        <taxon>Actinomycetes</taxon>
        <taxon>Propionibacteriales</taxon>
        <taxon>Nocardioidaceae</taxon>
        <taxon>Micropruina</taxon>
    </lineage>
</organism>
<dbReference type="GO" id="GO:0035312">
    <property type="term" value="F:5'-3' DNA exonuclease activity"/>
    <property type="evidence" value="ECO:0007669"/>
    <property type="project" value="TreeGrafter"/>
</dbReference>
<sequence>MRIDLHTHSSVSDGTDTPTQLVRKAAEQGLDVLGLTDHDTFDGLREAKLAAEGTHLTVLPGLEMSCQLDGASVHLLAYGCDPHDEPLLNELTRVRVGRTGRLPEMLAKLAELGMPLTEVEIAEQVGASPSLGRPHVADAMVAKGYVADRQQAFDEYLYDGGPAYANRYSCDIRRGIELIRRAKGVPVIAHPWGRGRAQQLTPAVLSELTMEYRLEGVEVNHPDHDADTRQRLGALATRLGLLHLGSSDHHGLGKVNNDLGCETTAPEVYEELVRRIRSRGGRL</sequence>
<dbReference type="Gene3D" id="1.10.150.650">
    <property type="match status" value="1"/>
</dbReference>
<dbReference type="SUPFAM" id="SSF89550">
    <property type="entry name" value="PHP domain-like"/>
    <property type="match status" value="1"/>
</dbReference>
<evidence type="ECO:0000259" key="1">
    <source>
        <dbReference type="SMART" id="SM00481"/>
    </source>
</evidence>
<dbReference type="InterPro" id="IPR052018">
    <property type="entry name" value="PHP_domain"/>
</dbReference>
<dbReference type="AlphaFoldDB" id="A0A2N9JFK5"/>
<dbReference type="KEGG" id="mgg:MPLG2_1239"/>
<dbReference type="RefSeq" id="WP_105185308.1">
    <property type="nucleotide sequence ID" value="NZ_BAAAGO010000018.1"/>
</dbReference>
<keyword evidence="3" id="KW-1185">Reference proteome</keyword>
<gene>
    <name evidence="2" type="ORF">MPLG2_1239</name>
</gene>
<dbReference type="InterPro" id="IPR004013">
    <property type="entry name" value="PHP_dom"/>
</dbReference>
<feature type="domain" description="Polymerase/histidinol phosphatase N-terminal" evidence="1">
    <location>
        <begin position="3"/>
        <end position="68"/>
    </location>
</feature>
<dbReference type="PANTHER" id="PTHR42924">
    <property type="entry name" value="EXONUCLEASE"/>
    <property type="match status" value="1"/>
</dbReference>
<dbReference type="InterPro" id="IPR016195">
    <property type="entry name" value="Pol/histidinol_Pase-like"/>
</dbReference>
<reference evidence="2 3" key="1">
    <citation type="submission" date="2018-02" db="EMBL/GenBank/DDBJ databases">
        <authorList>
            <person name="Cohen D.B."/>
            <person name="Kent A.D."/>
        </authorList>
    </citation>
    <scope>NUCLEOTIDE SEQUENCE [LARGE SCALE GENOMIC DNA]</scope>
    <source>
        <strain evidence="2">1</strain>
    </source>
</reference>
<dbReference type="PANTHER" id="PTHR42924:SF3">
    <property type="entry name" value="POLYMERASE_HISTIDINOL PHOSPHATASE N-TERMINAL DOMAIN-CONTAINING PROTEIN"/>
    <property type="match status" value="1"/>
</dbReference>
<dbReference type="GO" id="GO:0004534">
    <property type="term" value="F:5'-3' RNA exonuclease activity"/>
    <property type="evidence" value="ECO:0007669"/>
    <property type="project" value="TreeGrafter"/>
</dbReference>
<protein>
    <recommendedName>
        <fullName evidence="1">Polymerase/histidinol phosphatase N-terminal domain-containing protein</fullName>
    </recommendedName>
</protein>
<evidence type="ECO:0000313" key="3">
    <source>
        <dbReference type="Proteomes" id="UP000238164"/>
    </source>
</evidence>
<dbReference type="OrthoDB" id="9804333at2"/>
<dbReference type="EMBL" id="LT985188">
    <property type="protein sequence ID" value="SPD86275.1"/>
    <property type="molecule type" value="Genomic_DNA"/>
</dbReference>
<dbReference type="SMART" id="SM00481">
    <property type="entry name" value="POLIIIAc"/>
    <property type="match status" value="1"/>
</dbReference>
<dbReference type="CDD" id="cd07438">
    <property type="entry name" value="PHP_HisPPase_AMP"/>
    <property type="match status" value="1"/>
</dbReference>
<name>A0A2N9JFK5_9ACTN</name>
<dbReference type="InterPro" id="IPR003141">
    <property type="entry name" value="Pol/His_phosphatase_N"/>
</dbReference>
<dbReference type="Pfam" id="PF02811">
    <property type="entry name" value="PHP"/>
    <property type="match status" value="1"/>
</dbReference>
<evidence type="ECO:0000313" key="2">
    <source>
        <dbReference type="EMBL" id="SPD86275.1"/>
    </source>
</evidence>
<proteinExistence type="predicted"/>
<dbReference type="Gene3D" id="3.20.20.140">
    <property type="entry name" value="Metal-dependent hydrolases"/>
    <property type="match status" value="1"/>
</dbReference>
<accession>A0A2N9JFK5</accession>
<dbReference type="Proteomes" id="UP000238164">
    <property type="component" value="Chromosome 1"/>
</dbReference>